<dbReference type="Proteomes" id="UP000887574">
    <property type="component" value="Unplaced"/>
</dbReference>
<proteinExistence type="predicted"/>
<accession>A0A915EE62</accession>
<evidence type="ECO:0000256" key="1">
    <source>
        <dbReference type="SAM" id="MobiDB-lite"/>
    </source>
</evidence>
<evidence type="ECO:0000313" key="3">
    <source>
        <dbReference type="WBParaSite" id="jg5166"/>
    </source>
</evidence>
<reference evidence="3" key="1">
    <citation type="submission" date="2022-11" db="UniProtKB">
        <authorList>
            <consortium name="WormBaseParasite"/>
        </authorList>
    </citation>
    <scope>IDENTIFICATION</scope>
</reference>
<dbReference type="WBParaSite" id="jg5166">
    <property type="protein sequence ID" value="jg5166"/>
    <property type="gene ID" value="jg5166"/>
</dbReference>
<dbReference type="AlphaFoldDB" id="A0A915EE62"/>
<evidence type="ECO:0000313" key="2">
    <source>
        <dbReference type="Proteomes" id="UP000887574"/>
    </source>
</evidence>
<sequence length="67" mass="7636">MGPKKSIEERQNVVRNERHTGEPRKVRSSPRAPPANEQRVRTTSHQNFVPSPLAVPPRTTIYPLPQL</sequence>
<name>A0A915EE62_9BILA</name>
<feature type="region of interest" description="Disordered" evidence="1">
    <location>
        <begin position="1"/>
        <end position="67"/>
    </location>
</feature>
<keyword evidence="2" id="KW-1185">Reference proteome</keyword>
<protein>
    <submittedName>
        <fullName evidence="3">Uncharacterized protein</fullName>
    </submittedName>
</protein>
<feature type="compositionally biased region" description="Basic and acidic residues" evidence="1">
    <location>
        <begin position="1"/>
        <end position="25"/>
    </location>
</feature>
<organism evidence="2 3">
    <name type="scientific">Ditylenchus dipsaci</name>
    <dbReference type="NCBI Taxonomy" id="166011"/>
    <lineage>
        <taxon>Eukaryota</taxon>
        <taxon>Metazoa</taxon>
        <taxon>Ecdysozoa</taxon>
        <taxon>Nematoda</taxon>
        <taxon>Chromadorea</taxon>
        <taxon>Rhabditida</taxon>
        <taxon>Tylenchina</taxon>
        <taxon>Tylenchomorpha</taxon>
        <taxon>Sphaerularioidea</taxon>
        <taxon>Anguinidae</taxon>
        <taxon>Anguininae</taxon>
        <taxon>Ditylenchus</taxon>
    </lineage>
</organism>